<evidence type="ECO:0000313" key="3">
    <source>
        <dbReference type="Proteomes" id="UP000291343"/>
    </source>
</evidence>
<gene>
    <name evidence="2" type="ORF">LSTR_LSTR004826</name>
</gene>
<dbReference type="EMBL" id="QKKF02034760">
    <property type="protein sequence ID" value="RZF33140.1"/>
    <property type="molecule type" value="Genomic_DNA"/>
</dbReference>
<organism evidence="2 3">
    <name type="scientific">Laodelphax striatellus</name>
    <name type="common">Small brown planthopper</name>
    <name type="synonym">Delphax striatella</name>
    <dbReference type="NCBI Taxonomy" id="195883"/>
    <lineage>
        <taxon>Eukaryota</taxon>
        <taxon>Metazoa</taxon>
        <taxon>Ecdysozoa</taxon>
        <taxon>Arthropoda</taxon>
        <taxon>Hexapoda</taxon>
        <taxon>Insecta</taxon>
        <taxon>Pterygota</taxon>
        <taxon>Neoptera</taxon>
        <taxon>Paraneoptera</taxon>
        <taxon>Hemiptera</taxon>
        <taxon>Auchenorrhyncha</taxon>
        <taxon>Fulgoroidea</taxon>
        <taxon>Delphacidae</taxon>
        <taxon>Criomorphinae</taxon>
        <taxon>Laodelphax</taxon>
    </lineage>
</organism>
<feature type="compositionally biased region" description="Low complexity" evidence="1">
    <location>
        <begin position="462"/>
        <end position="477"/>
    </location>
</feature>
<proteinExistence type="predicted"/>
<accession>A0A482WII3</accession>
<dbReference type="Proteomes" id="UP000291343">
    <property type="component" value="Unassembled WGS sequence"/>
</dbReference>
<sequence length="489" mass="53804">MTDSEAVVDFEKSNVETENMKIDDSSALSECRTNFVNENDVDEKTLVTVTVDCASENNFDRELTQHEVEDKSDELGQELLENSKNVLHISESDLSKDEDSPAIIPKIIMTKENDDDASCRRQVEAFIERERVACLESSNSCSSPIENCNQNDVEVNLARELNENGHDSHENDHTNDDILMIVEDGDCILVSSEEQGQGVEAVACSSAVDQNISQVDGISNSKSFYSLGDDSASVVEPAKDSAEESSKEMRTVVRQHSPSTTIIKKLAPKTWDEWIKKAPGSAPPRLKKMDSVESEGGGFRHETASQHSNEAETKSLDLELTVPSKSEEPSPKVSSPKVVKNTRFKIIPQTLDVLESDPPSACRREPLASLSEADEDAMLENPTIMLESHLNELTMVESQLKKLKLEKQRKQRKGAAAPTQQQLQQQRKGRRASWITALKALYQAPTPVRAATPAVPTPAKHVAAAAAARPNRLAAPPLIAEPKNKSKIE</sequence>
<evidence type="ECO:0000256" key="1">
    <source>
        <dbReference type="SAM" id="MobiDB-lite"/>
    </source>
</evidence>
<evidence type="ECO:0000313" key="2">
    <source>
        <dbReference type="EMBL" id="RZF33140.1"/>
    </source>
</evidence>
<dbReference type="OrthoDB" id="6621171at2759"/>
<protein>
    <submittedName>
        <fullName evidence="2">Uncharacterized protein</fullName>
    </submittedName>
</protein>
<dbReference type="InParanoid" id="A0A482WII3"/>
<keyword evidence="3" id="KW-1185">Reference proteome</keyword>
<comment type="caution">
    <text evidence="2">The sequence shown here is derived from an EMBL/GenBank/DDBJ whole genome shotgun (WGS) entry which is preliminary data.</text>
</comment>
<feature type="region of interest" description="Disordered" evidence="1">
    <location>
        <begin position="462"/>
        <end position="489"/>
    </location>
</feature>
<reference evidence="2 3" key="1">
    <citation type="journal article" date="2017" name="Gigascience">
        <title>Genome sequence of the small brown planthopper, Laodelphax striatellus.</title>
        <authorList>
            <person name="Zhu J."/>
            <person name="Jiang F."/>
            <person name="Wang X."/>
            <person name="Yang P."/>
            <person name="Bao Y."/>
            <person name="Zhao W."/>
            <person name="Wang W."/>
            <person name="Lu H."/>
            <person name="Wang Q."/>
            <person name="Cui N."/>
            <person name="Li J."/>
            <person name="Chen X."/>
            <person name="Luo L."/>
            <person name="Yu J."/>
            <person name="Kang L."/>
            <person name="Cui F."/>
        </authorList>
    </citation>
    <scope>NUCLEOTIDE SEQUENCE [LARGE SCALE GENOMIC DNA]</scope>
    <source>
        <strain evidence="2">Lst14</strain>
    </source>
</reference>
<feature type="compositionally biased region" description="Basic and acidic residues" evidence="1">
    <location>
        <begin position="298"/>
        <end position="316"/>
    </location>
</feature>
<name>A0A482WII3_LAOST</name>
<feature type="region of interest" description="Disordered" evidence="1">
    <location>
        <begin position="276"/>
        <end position="316"/>
    </location>
</feature>
<feature type="non-terminal residue" evidence="2">
    <location>
        <position position="489"/>
    </location>
</feature>
<feature type="region of interest" description="Disordered" evidence="1">
    <location>
        <begin position="406"/>
        <end position="431"/>
    </location>
</feature>
<dbReference type="AlphaFoldDB" id="A0A482WII3"/>